<dbReference type="InterPro" id="IPR000601">
    <property type="entry name" value="PKD_dom"/>
</dbReference>
<dbReference type="OrthoDB" id="1491323at2"/>
<dbReference type="PROSITE" id="PS50093">
    <property type="entry name" value="PKD"/>
    <property type="match status" value="2"/>
</dbReference>
<dbReference type="EMBL" id="JPLY01000007">
    <property type="protein sequence ID" value="KFC18395.1"/>
    <property type="molecule type" value="Genomic_DNA"/>
</dbReference>
<dbReference type="STRING" id="421072.SAMN04488097_3692"/>
<keyword evidence="1" id="KW-0812">Transmembrane</keyword>
<protein>
    <recommendedName>
        <fullName evidence="2">PKD domain-containing protein</fullName>
    </recommendedName>
</protein>
<proteinExistence type="predicted"/>
<reference evidence="3 4" key="1">
    <citation type="submission" date="2014-07" db="EMBL/GenBank/DDBJ databases">
        <title>Epilithonimonas lactis LMG 22401 Genome.</title>
        <authorList>
            <person name="Pipes S.E."/>
            <person name="Stropko S.J."/>
        </authorList>
    </citation>
    <scope>NUCLEOTIDE SEQUENCE [LARGE SCALE GENOMIC DNA]</scope>
    <source>
        <strain evidence="3 4">LMG 24401</strain>
    </source>
</reference>
<keyword evidence="1" id="KW-0472">Membrane</keyword>
<feature type="domain" description="PKD" evidence="2">
    <location>
        <begin position="121"/>
        <end position="182"/>
    </location>
</feature>
<feature type="transmembrane region" description="Helical" evidence="1">
    <location>
        <begin position="12"/>
        <end position="29"/>
    </location>
</feature>
<organism evidence="3 4">
    <name type="scientific">Epilithonimonas lactis</name>
    <dbReference type="NCBI Taxonomy" id="421072"/>
    <lineage>
        <taxon>Bacteria</taxon>
        <taxon>Pseudomonadati</taxon>
        <taxon>Bacteroidota</taxon>
        <taxon>Flavobacteriia</taxon>
        <taxon>Flavobacteriales</taxon>
        <taxon>Weeksellaceae</taxon>
        <taxon>Chryseobacterium group</taxon>
        <taxon>Epilithonimonas</taxon>
    </lineage>
</organism>
<dbReference type="Pfam" id="PF18911">
    <property type="entry name" value="PKD_4"/>
    <property type="match status" value="1"/>
</dbReference>
<accession>A0A085B7F0</accession>
<dbReference type="Proteomes" id="UP000028623">
    <property type="component" value="Unassembled WGS sequence"/>
</dbReference>
<evidence type="ECO:0000313" key="4">
    <source>
        <dbReference type="Proteomes" id="UP000028623"/>
    </source>
</evidence>
<dbReference type="InterPro" id="IPR035986">
    <property type="entry name" value="PKD_dom_sf"/>
</dbReference>
<dbReference type="SUPFAM" id="SSF49299">
    <property type="entry name" value="PKD domain"/>
    <property type="match status" value="2"/>
</dbReference>
<evidence type="ECO:0000259" key="2">
    <source>
        <dbReference type="PROSITE" id="PS50093"/>
    </source>
</evidence>
<dbReference type="Gene3D" id="2.60.40.10">
    <property type="entry name" value="Immunoglobulins"/>
    <property type="match status" value="2"/>
</dbReference>
<gene>
    <name evidence="3" type="ORF">IO89_18050</name>
</gene>
<keyword evidence="1" id="KW-1133">Transmembrane helix</keyword>
<dbReference type="RefSeq" id="WP_034978904.1">
    <property type="nucleotide sequence ID" value="NZ_FOFI01000006.1"/>
</dbReference>
<evidence type="ECO:0000256" key="1">
    <source>
        <dbReference type="SAM" id="Phobius"/>
    </source>
</evidence>
<feature type="domain" description="PKD" evidence="2">
    <location>
        <begin position="68"/>
        <end position="100"/>
    </location>
</feature>
<name>A0A085B7F0_9FLAO</name>
<evidence type="ECO:0000313" key="3">
    <source>
        <dbReference type="EMBL" id="KFC18395.1"/>
    </source>
</evidence>
<comment type="caution">
    <text evidence="3">The sequence shown here is derived from an EMBL/GenBank/DDBJ whole genome shotgun (WGS) entry which is preliminary data.</text>
</comment>
<dbReference type="InterPro" id="IPR013783">
    <property type="entry name" value="Ig-like_fold"/>
</dbReference>
<keyword evidence="4" id="KW-1185">Reference proteome</keyword>
<dbReference type="eggNOG" id="COG3291">
    <property type="taxonomic scope" value="Bacteria"/>
</dbReference>
<dbReference type="AlphaFoldDB" id="A0A085B7F0"/>
<sequence length="306" mass="34848">MNYIQKNKKNIIIAVISLLLLAAIIILWLQRKVIHSSDDIVAAVYPTSLNVGDTLTFEDKTTFGKTRKWDFGDGFNSEKNKGVHFFKKPGYYQVSVIIDNKYTKSFPVLVSSGVSKMASTEVIASTIDAPSQAMQLENVFFRANSPDAKNFTWKFGETGNIDAKEKMATYAFKNPGNYIVTLYTDIDQEPIQHMIKILPAYEELDDEVIAEPTVTDIYSKINDDFKYHLQQIADGNSFNTHYNYLLNTYLCSKDNISVNVNDKNNSFYYYCTGLQFDKKNSIQEVKTTLDTNQNCVIKVEVKQSKQ</sequence>